<dbReference type="EMBL" id="BARV01036932">
    <property type="protein sequence ID" value="GAI58042.1"/>
    <property type="molecule type" value="Genomic_DNA"/>
</dbReference>
<organism evidence="6">
    <name type="scientific">marine sediment metagenome</name>
    <dbReference type="NCBI Taxonomy" id="412755"/>
    <lineage>
        <taxon>unclassified sequences</taxon>
        <taxon>metagenomes</taxon>
        <taxon>ecological metagenomes</taxon>
    </lineage>
</organism>
<dbReference type="PANTHER" id="PTHR22990:SF15">
    <property type="entry name" value="F-BOX ONLY PROTEIN 10"/>
    <property type="match status" value="1"/>
</dbReference>
<feature type="non-terminal residue" evidence="6">
    <location>
        <position position="224"/>
    </location>
</feature>
<keyword evidence="3" id="KW-0833">Ubl conjugation pathway</keyword>
<dbReference type="InterPro" id="IPR051550">
    <property type="entry name" value="SCF-Subunits/Alg-Epimerases"/>
</dbReference>
<comment type="pathway">
    <text evidence="1">Protein modification; protein ubiquitination.</text>
</comment>
<dbReference type="SUPFAM" id="SSF51126">
    <property type="entry name" value="Pectin lyase-like"/>
    <property type="match status" value="1"/>
</dbReference>
<dbReference type="InterPro" id="IPR011050">
    <property type="entry name" value="Pectin_lyase_fold/virulence"/>
</dbReference>
<evidence type="ECO:0000256" key="2">
    <source>
        <dbReference type="ARBA" id="ARBA00022737"/>
    </source>
</evidence>
<dbReference type="InterPro" id="IPR006626">
    <property type="entry name" value="PbH1"/>
</dbReference>
<name>X1PP26_9ZZZZ</name>
<dbReference type="PANTHER" id="PTHR22990">
    <property type="entry name" value="F-BOX ONLY PROTEIN"/>
    <property type="match status" value="1"/>
</dbReference>
<feature type="non-terminal residue" evidence="6">
    <location>
        <position position="1"/>
    </location>
</feature>
<keyword evidence="2" id="KW-0677">Repeat</keyword>
<dbReference type="Gene3D" id="2.160.20.10">
    <property type="entry name" value="Single-stranded right-handed beta-helix, Pectin lyase-like"/>
    <property type="match status" value="1"/>
</dbReference>
<dbReference type="InterPro" id="IPR039448">
    <property type="entry name" value="Beta_helix"/>
</dbReference>
<dbReference type="Pfam" id="PF13229">
    <property type="entry name" value="Beta_helix"/>
    <property type="match status" value="1"/>
</dbReference>
<dbReference type="SMART" id="SM00710">
    <property type="entry name" value="PbH1"/>
    <property type="match status" value="3"/>
</dbReference>
<dbReference type="InterPro" id="IPR022441">
    <property type="entry name" value="Para_beta_helix_rpt-2"/>
</dbReference>
<proteinExistence type="predicted"/>
<evidence type="ECO:0000256" key="1">
    <source>
        <dbReference type="ARBA" id="ARBA00004906"/>
    </source>
</evidence>
<evidence type="ECO:0000256" key="3">
    <source>
        <dbReference type="ARBA" id="ARBA00022786"/>
    </source>
</evidence>
<dbReference type="NCBIfam" id="TIGR03804">
    <property type="entry name" value="para_beta_helix"/>
    <property type="match status" value="1"/>
</dbReference>
<feature type="domain" description="Right handed beta helix" evidence="5">
    <location>
        <begin position="122"/>
        <end position="207"/>
    </location>
</feature>
<evidence type="ECO:0000313" key="6">
    <source>
        <dbReference type="EMBL" id="GAI58042.1"/>
    </source>
</evidence>
<dbReference type="InterPro" id="IPR012334">
    <property type="entry name" value="Pectin_lyas_fold"/>
</dbReference>
<dbReference type="AlphaFoldDB" id="X1PP26"/>
<comment type="caution">
    <text evidence="6">The sequence shown here is derived from an EMBL/GenBank/DDBJ whole genome shotgun (WGS) entry which is preliminary data.</text>
</comment>
<protein>
    <recommendedName>
        <fullName evidence="5">Right handed beta helix domain-containing protein</fullName>
    </recommendedName>
</protein>
<feature type="region of interest" description="Disordered" evidence="4">
    <location>
        <begin position="1"/>
        <end position="22"/>
    </location>
</feature>
<evidence type="ECO:0000256" key="4">
    <source>
        <dbReference type="SAM" id="MobiDB-lite"/>
    </source>
</evidence>
<evidence type="ECO:0000259" key="5">
    <source>
        <dbReference type="Pfam" id="PF13229"/>
    </source>
</evidence>
<accession>X1PP26</accession>
<gene>
    <name evidence="6" type="ORF">S06H3_57255</name>
</gene>
<reference evidence="6" key="1">
    <citation type="journal article" date="2014" name="Front. Microbiol.">
        <title>High frequency of phylogenetically diverse reductive dehalogenase-homologous genes in deep subseafloor sedimentary metagenomes.</title>
        <authorList>
            <person name="Kawai M."/>
            <person name="Futagami T."/>
            <person name="Toyoda A."/>
            <person name="Takaki Y."/>
            <person name="Nishi S."/>
            <person name="Hori S."/>
            <person name="Arai W."/>
            <person name="Tsubouchi T."/>
            <person name="Morono Y."/>
            <person name="Uchiyama I."/>
            <person name="Ito T."/>
            <person name="Fujiyama A."/>
            <person name="Inagaki F."/>
            <person name="Takami H."/>
        </authorList>
    </citation>
    <scope>NUCLEOTIDE SEQUENCE</scope>
    <source>
        <strain evidence="6">Expedition CK06-06</strain>
    </source>
</reference>
<sequence length="224" mass="23618">YMHEAALADNPPSGTVYDPEGDGTRLASLGVHEHWNNPVDRQYSRNLGTGNGIELVVPSFANVDGPVQNLTDGKRYDYIRHAVNEAGPGDHIIVGQGIYPENINFNGKNLTLSSTDPNDPNVVAATVIDGGNQAVTFAGGEDANCVLAGFTITGANNGIHCSDASPTISNCNITENAGAGIKLYNSSNPIIINCGITTNAGSGIEMWKQAQGRRVLYNYATITN</sequence>